<dbReference type="PRINTS" id="PR00260">
    <property type="entry name" value="CHEMTRNSDUCR"/>
</dbReference>
<comment type="subcellular location">
    <subcellularLocation>
        <location evidence="1">Membrane</location>
    </subcellularLocation>
</comment>
<dbReference type="InterPro" id="IPR004090">
    <property type="entry name" value="Chemotax_Me-accpt_rcpt"/>
</dbReference>
<dbReference type="CDD" id="cd06225">
    <property type="entry name" value="HAMP"/>
    <property type="match status" value="1"/>
</dbReference>
<keyword evidence="5" id="KW-0812">Transmembrane</keyword>
<sequence length="546" mass="56740">MTLLARINIGTRLALGFGLVLLFASGLLAMGLWRMAQLHGSTHYMVNDKVGSLNAVTEMREQGRAMVTVLARLAAPTELSAVPRDQAALATILATYARAEALAQALIASGDGQGLLRRAMAEKQPVMRVAEMVRKLALAGDGYEAGNILRAELTAPHERWLATLTELARRQSEDMGVGYAELNAHYRDAMVGMVAIGLLTLAMGAYSAWLITRTIAVPVRGAALAADRIASGDLSHAIVADTDDEVGALLASLKTMQGNLRDTVHRIQQGSHAIHGVARDIASGNADLSRRTEAQAGALQQTAASMEKLTAAVRTSALHSRQANALAVSAAAAAREGGSVVRDVVATMGAIRTGSDKIVEITAVIDGIAFQTNILALNAAVEAARAGEQGRGFAVVAAEVRNLAQRSAGAARQIKALIDDAVHQAELGNGLASQAGRAMDDIVQRVGQVAGLMSGLAGASEQQSEGIGQINHAIADIDGMTQQNAGLVEQSAAAAERMDSQAGVLVRLVDMFALGADDAAATPVRSAAAAPARALNISTREKLAIY</sequence>
<dbReference type="Gene3D" id="1.10.287.950">
    <property type="entry name" value="Methyl-accepting chemotaxis protein"/>
    <property type="match status" value="1"/>
</dbReference>
<evidence type="ECO:0000313" key="9">
    <source>
        <dbReference type="Proteomes" id="UP000573499"/>
    </source>
</evidence>
<dbReference type="GO" id="GO:0006935">
    <property type="term" value="P:chemotaxis"/>
    <property type="evidence" value="ECO:0007669"/>
    <property type="project" value="InterPro"/>
</dbReference>
<dbReference type="PROSITE" id="PS50111">
    <property type="entry name" value="CHEMOTAXIS_TRANSDUC_2"/>
    <property type="match status" value="1"/>
</dbReference>
<feature type="transmembrane region" description="Helical" evidence="5">
    <location>
        <begin position="189"/>
        <end position="211"/>
    </location>
</feature>
<feature type="transmembrane region" description="Helical" evidence="5">
    <location>
        <begin position="12"/>
        <end position="33"/>
    </location>
</feature>
<dbReference type="SMART" id="SM00283">
    <property type="entry name" value="MA"/>
    <property type="match status" value="1"/>
</dbReference>
<dbReference type="Gene3D" id="6.10.340.10">
    <property type="match status" value="1"/>
</dbReference>
<dbReference type="PANTHER" id="PTHR43531:SF14">
    <property type="entry name" value="METHYL-ACCEPTING CHEMOTAXIS PROTEIN I-RELATED"/>
    <property type="match status" value="1"/>
</dbReference>
<protein>
    <submittedName>
        <fullName evidence="8">HAMP domain-containing protein</fullName>
    </submittedName>
</protein>
<name>A0A7W2FF02_9BURK</name>
<dbReference type="CDD" id="cd11386">
    <property type="entry name" value="MCP_signal"/>
    <property type="match status" value="1"/>
</dbReference>
<organism evidence="8 9">
    <name type="scientific">Rugamonas apoptosis</name>
    <dbReference type="NCBI Taxonomy" id="2758570"/>
    <lineage>
        <taxon>Bacteria</taxon>
        <taxon>Pseudomonadati</taxon>
        <taxon>Pseudomonadota</taxon>
        <taxon>Betaproteobacteria</taxon>
        <taxon>Burkholderiales</taxon>
        <taxon>Oxalobacteraceae</taxon>
        <taxon>Telluria group</taxon>
        <taxon>Rugamonas</taxon>
    </lineage>
</organism>
<dbReference type="EMBL" id="JACEZU010000017">
    <property type="protein sequence ID" value="MBA5690419.1"/>
    <property type="molecule type" value="Genomic_DNA"/>
</dbReference>
<keyword evidence="5" id="KW-0472">Membrane</keyword>
<dbReference type="InterPro" id="IPR051310">
    <property type="entry name" value="MCP_chemotaxis"/>
</dbReference>
<dbReference type="Pfam" id="PF00672">
    <property type="entry name" value="HAMP"/>
    <property type="match status" value="1"/>
</dbReference>
<dbReference type="AlphaFoldDB" id="A0A7W2FF02"/>
<dbReference type="GO" id="GO:0007165">
    <property type="term" value="P:signal transduction"/>
    <property type="evidence" value="ECO:0007669"/>
    <property type="project" value="UniProtKB-KW"/>
</dbReference>
<proteinExistence type="inferred from homology"/>
<comment type="caution">
    <text evidence="8">The sequence shown here is derived from an EMBL/GenBank/DDBJ whole genome shotgun (WGS) entry which is preliminary data.</text>
</comment>
<dbReference type="GO" id="GO:0005886">
    <property type="term" value="C:plasma membrane"/>
    <property type="evidence" value="ECO:0007669"/>
    <property type="project" value="TreeGrafter"/>
</dbReference>
<dbReference type="SMART" id="SM00304">
    <property type="entry name" value="HAMP"/>
    <property type="match status" value="1"/>
</dbReference>
<accession>A0A7W2FF02</accession>
<dbReference type="PROSITE" id="PS50885">
    <property type="entry name" value="HAMP"/>
    <property type="match status" value="1"/>
</dbReference>
<keyword evidence="9" id="KW-1185">Reference proteome</keyword>
<dbReference type="InterPro" id="IPR004089">
    <property type="entry name" value="MCPsignal_dom"/>
</dbReference>
<dbReference type="SUPFAM" id="SSF58104">
    <property type="entry name" value="Methyl-accepting chemotaxis protein (MCP) signaling domain"/>
    <property type="match status" value="1"/>
</dbReference>
<evidence type="ECO:0000256" key="1">
    <source>
        <dbReference type="ARBA" id="ARBA00004370"/>
    </source>
</evidence>
<dbReference type="PANTHER" id="PTHR43531">
    <property type="entry name" value="PROTEIN ICFG"/>
    <property type="match status" value="1"/>
</dbReference>
<dbReference type="Pfam" id="PF00015">
    <property type="entry name" value="MCPsignal"/>
    <property type="match status" value="1"/>
</dbReference>
<evidence type="ECO:0000256" key="3">
    <source>
        <dbReference type="ARBA" id="ARBA00029447"/>
    </source>
</evidence>
<evidence type="ECO:0000259" key="6">
    <source>
        <dbReference type="PROSITE" id="PS50111"/>
    </source>
</evidence>
<keyword evidence="4" id="KW-0807">Transducer</keyword>
<keyword evidence="5" id="KW-1133">Transmembrane helix</keyword>
<dbReference type="Proteomes" id="UP000573499">
    <property type="component" value="Unassembled WGS sequence"/>
</dbReference>
<dbReference type="InterPro" id="IPR003660">
    <property type="entry name" value="HAMP_dom"/>
</dbReference>
<evidence type="ECO:0000259" key="7">
    <source>
        <dbReference type="PROSITE" id="PS50885"/>
    </source>
</evidence>
<reference evidence="8 9" key="1">
    <citation type="submission" date="2020-07" db="EMBL/GenBank/DDBJ databases">
        <title>Novel species isolated from subtropical streams in China.</title>
        <authorList>
            <person name="Lu H."/>
        </authorList>
    </citation>
    <scope>NUCLEOTIDE SEQUENCE [LARGE SCALE GENOMIC DNA]</scope>
    <source>
        <strain evidence="8 9">LX47W</strain>
    </source>
</reference>
<feature type="domain" description="HAMP" evidence="7">
    <location>
        <begin position="213"/>
        <end position="265"/>
    </location>
</feature>
<gene>
    <name evidence="8" type="ORF">H3H39_25590</name>
</gene>
<dbReference type="GO" id="GO:0004888">
    <property type="term" value="F:transmembrane signaling receptor activity"/>
    <property type="evidence" value="ECO:0007669"/>
    <property type="project" value="InterPro"/>
</dbReference>
<feature type="domain" description="Methyl-accepting transducer" evidence="6">
    <location>
        <begin position="270"/>
        <end position="499"/>
    </location>
</feature>
<evidence type="ECO:0000256" key="2">
    <source>
        <dbReference type="ARBA" id="ARBA00022481"/>
    </source>
</evidence>
<evidence type="ECO:0000256" key="5">
    <source>
        <dbReference type="SAM" id="Phobius"/>
    </source>
</evidence>
<comment type="similarity">
    <text evidence="3">Belongs to the methyl-accepting chemotaxis (MCP) protein family.</text>
</comment>
<keyword evidence="2" id="KW-0488">Methylation</keyword>
<evidence type="ECO:0000256" key="4">
    <source>
        <dbReference type="PROSITE-ProRule" id="PRU00284"/>
    </source>
</evidence>
<dbReference type="FunFam" id="1.10.287.950:FF:000001">
    <property type="entry name" value="Methyl-accepting chemotaxis sensory transducer"/>
    <property type="match status" value="1"/>
</dbReference>
<evidence type="ECO:0000313" key="8">
    <source>
        <dbReference type="EMBL" id="MBA5690419.1"/>
    </source>
</evidence>